<reference evidence="2 3" key="1">
    <citation type="submission" date="2017-05" db="EMBL/GenBank/DDBJ databases">
        <authorList>
            <person name="Varghese N."/>
            <person name="Submissions S."/>
        </authorList>
    </citation>
    <scope>NUCLEOTIDE SEQUENCE [LARGE SCALE GENOMIC DNA]</scope>
    <source>
        <strain evidence="2 3">DSM 29506</strain>
    </source>
</reference>
<dbReference type="Proteomes" id="UP000316030">
    <property type="component" value="Unassembled WGS sequence"/>
</dbReference>
<dbReference type="EMBL" id="FXTO01000028">
    <property type="protein sequence ID" value="SMO94789.1"/>
    <property type="molecule type" value="Genomic_DNA"/>
</dbReference>
<proteinExistence type="predicted"/>
<feature type="chain" id="PRO_5022006006" evidence="1">
    <location>
        <begin position="20"/>
        <end position="103"/>
    </location>
</feature>
<dbReference type="AlphaFoldDB" id="A0A521FF78"/>
<protein>
    <submittedName>
        <fullName evidence="2">Uncharacterized protein</fullName>
    </submittedName>
</protein>
<evidence type="ECO:0000256" key="1">
    <source>
        <dbReference type="SAM" id="SignalP"/>
    </source>
</evidence>
<keyword evidence="1" id="KW-0732">Signal</keyword>
<dbReference type="RefSeq" id="WP_235891505.1">
    <property type="nucleotide sequence ID" value="NZ_FXTO01000028.1"/>
</dbReference>
<accession>A0A521FF78</accession>
<evidence type="ECO:0000313" key="3">
    <source>
        <dbReference type="Proteomes" id="UP000316030"/>
    </source>
</evidence>
<evidence type="ECO:0000313" key="2">
    <source>
        <dbReference type="EMBL" id="SMO94789.1"/>
    </source>
</evidence>
<sequence>MKHVLRSLLIACVFFPATAQTVAAGPIERACLSSPRQGANWRLCGCIQRVADQTLTHADQRMAAKFFSDPHRAQEVRQSSNIRHEEFWTRYKEFGATAAAACS</sequence>
<feature type="signal peptide" evidence="1">
    <location>
        <begin position="1"/>
        <end position="19"/>
    </location>
</feature>
<gene>
    <name evidence="2" type="ORF">SAMN06265173_12830</name>
</gene>
<organism evidence="2 3">
    <name type="scientific">Thalassovita litoralis</name>
    <dbReference type="NCBI Taxonomy" id="1010611"/>
    <lineage>
        <taxon>Bacteria</taxon>
        <taxon>Pseudomonadati</taxon>
        <taxon>Pseudomonadota</taxon>
        <taxon>Alphaproteobacteria</taxon>
        <taxon>Rhodobacterales</taxon>
        <taxon>Roseobacteraceae</taxon>
        <taxon>Thalassovita</taxon>
    </lineage>
</organism>
<keyword evidence="3" id="KW-1185">Reference proteome</keyword>
<name>A0A521FF78_9RHOB</name>